<name>A0A841QEY6_9PROT</name>
<dbReference type="SUPFAM" id="SSF53448">
    <property type="entry name" value="Nucleotide-diphospho-sugar transferases"/>
    <property type="match status" value="1"/>
</dbReference>
<dbReference type="GO" id="GO:0016740">
    <property type="term" value="F:transferase activity"/>
    <property type="evidence" value="ECO:0007669"/>
    <property type="project" value="UniProtKB-KW"/>
</dbReference>
<dbReference type="RefSeq" id="WP_166114242.1">
    <property type="nucleotide sequence ID" value="NZ_JACHIE010000004.1"/>
</dbReference>
<dbReference type="InterPro" id="IPR050256">
    <property type="entry name" value="Glycosyltransferase_2"/>
</dbReference>
<organism evidence="2 3">
    <name type="scientific">Acetobacter lovaniensis</name>
    <dbReference type="NCBI Taxonomy" id="104100"/>
    <lineage>
        <taxon>Bacteria</taxon>
        <taxon>Pseudomonadati</taxon>
        <taxon>Pseudomonadota</taxon>
        <taxon>Alphaproteobacteria</taxon>
        <taxon>Acetobacterales</taxon>
        <taxon>Acetobacteraceae</taxon>
        <taxon>Acetobacter</taxon>
    </lineage>
</organism>
<sequence>MSLLSIVIPCYNEAGNIPLIFRRLRETLGSRQDVEVILVDNGSGDTSPAVFEQEMATHADPRFRVVRVPVNQGYGYGITQGLAAAQGDVLAWTHADMQTDPKDVLTAFDLYQSLPPAQRIIKGKRRNRRLLEALFTFGMQCVASAALKVRLDDVNAQPKLFSRTFYERYIRHDAPKDFSLDLYLLYQARRNGYEIVTIPVDFSQRLHGEAKGGGSWKTRIKLIRRTFAYIFELRNTLITVVMR</sequence>
<dbReference type="Pfam" id="PF00535">
    <property type="entry name" value="Glycos_transf_2"/>
    <property type="match status" value="1"/>
</dbReference>
<dbReference type="Gene3D" id="3.90.550.10">
    <property type="entry name" value="Spore Coat Polysaccharide Biosynthesis Protein SpsA, Chain A"/>
    <property type="match status" value="1"/>
</dbReference>
<proteinExistence type="predicted"/>
<feature type="domain" description="Glycosyltransferase 2-like" evidence="1">
    <location>
        <begin position="5"/>
        <end position="114"/>
    </location>
</feature>
<dbReference type="EMBL" id="JACHIE010000004">
    <property type="protein sequence ID" value="MBB6456652.1"/>
    <property type="molecule type" value="Genomic_DNA"/>
</dbReference>
<dbReference type="InterPro" id="IPR029044">
    <property type="entry name" value="Nucleotide-diphossugar_trans"/>
</dbReference>
<evidence type="ECO:0000313" key="3">
    <source>
        <dbReference type="Proteomes" id="UP000578000"/>
    </source>
</evidence>
<evidence type="ECO:0000313" key="2">
    <source>
        <dbReference type="EMBL" id="MBB6456652.1"/>
    </source>
</evidence>
<dbReference type="Proteomes" id="UP000578000">
    <property type="component" value="Unassembled WGS sequence"/>
</dbReference>
<dbReference type="InterPro" id="IPR001173">
    <property type="entry name" value="Glyco_trans_2-like"/>
</dbReference>
<evidence type="ECO:0000259" key="1">
    <source>
        <dbReference type="Pfam" id="PF00535"/>
    </source>
</evidence>
<keyword evidence="2" id="KW-0808">Transferase</keyword>
<protein>
    <submittedName>
        <fullName evidence="2">Glycosyltransferase involved in cell wall biosynthesis</fullName>
    </submittedName>
</protein>
<dbReference type="CDD" id="cd04179">
    <property type="entry name" value="DPM_DPG-synthase_like"/>
    <property type="match status" value="1"/>
</dbReference>
<comment type="caution">
    <text evidence="2">The sequence shown here is derived from an EMBL/GenBank/DDBJ whole genome shotgun (WGS) entry which is preliminary data.</text>
</comment>
<accession>A0A841QEY6</accession>
<dbReference type="PANTHER" id="PTHR48090">
    <property type="entry name" value="UNDECAPRENYL-PHOSPHATE 4-DEOXY-4-FORMAMIDO-L-ARABINOSE TRANSFERASE-RELATED"/>
    <property type="match status" value="1"/>
</dbReference>
<dbReference type="PANTHER" id="PTHR48090:SF7">
    <property type="entry name" value="RFBJ PROTEIN"/>
    <property type="match status" value="1"/>
</dbReference>
<dbReference type="AlphaFoldDB" id="A0A841QEY6"/>
<gene>
    <name evidence="2" type="ORF">HNR55_001233</name>
</gene>
<keyword evidence="3" id="KW-1185">Reference proteome</keyword>
<reference evidence="2 3" key="1">
    <citation type="submission" date="2020-08" db="EMBL/GenBank/DDBJ databases">
        <title>Genomic Encyclopedia of Type Strains, Phase IV (KMG-IV): sequencing the most valuable type-strain genomes for metagenomic binning, comparative biology and taxonomic classification.</title>
        <authorList>
            <person name="Goeker M."/>
        </authorList>
    </citation>
    <scope>NUCLEOTIDE SEQUENCE [LARGE SCALE GENOMIC DNA]</scope>
    <source>
        <strain evidence="2 3">DSM 4491</strain>
    </source>
</reference>